<dbReference type="InterPro" id="IPR002938">
    <property type="entry name" value="FAD-bd"/>
</dbReference>
<dbReference type="PANTHER" id="PTHR47469:SF2">
    <property type="entry name" value="OS06G0597600 PROTEIN"/>
    <property type="match status" value="1"/>
</dbReference>
<dbReference type="Gene3D" id="3.50.50.60">
    <property type="entry name" value="FAD/NAD(P)-binding domain"/>
    <property type="match status" value="1"/>
</dbReference>
<dbReference type="AlphaFoldDB" id="A0A9N9LIS0"/>
<proteinExistence type="predicted"/>
<dbReference type="InterPro" id="IPR036188">
    <property type="entry name" value="FAD/NAD-bd_sf"/>
</dbReference>
<dbReference type="GO" id="GO:0016491">
    <property type="term" value="F:oxidoreductase activity"/>
    <property type="evidence" value="ECO:0007669"/>
    <property type="project" value="UniProtKB-KW"/>
</dbReference>
<dbReference type="InterPro" id="IPR053212">
    <property type="entry name" value="DHP_3-monooxygenase"/>
</dbReference>
<protein>
    <recommendedName>
        <fullName evidence="4">FAD-binding domain-containing protein</fullName>
    </recommendedName>
</protein>
<sequence length="185" mass="20523">MINTPKTSRRQEVDTVIIDGSLTGLIHALMLKSLGHSVVIFEQGHSDRGGHGAGISAGPLVQEFFSKYGLKKGDYAIDAVEIRMLNRDGMGKRRIRKSYTLTSWSVLYHLLRAKFDGFVVPGKFGNDTETEARFEERKKVFDVEDDGKRVRTTYRDLDTLTEHVVSAHLVIAADGPNPFTASAGK</sequence>
<dbReference type="PANTHER" id="PTHR47469">
    <property type="entry name" value="MONOOXYGENASE-LIKE"/>
    <property type="match status" value="1"/>
</dbReference>
<reference evidence="5" key="1">
    <citation type="submission" date="2021-07" db="EMBL/GenBank/DDBJ databases">
        <authorList>
            <person name="Durling M."/>
        </authorList>
    </citation>
    <scope>NUCLEOTIDE SEQUENCE</scope>
</reference>
<dbReference type="OrthoDB" id="16820at2759"/>
<organism evidence="5 6">
    <name type="scientific">Hymenoscyphus albidus</name>
    <dbReference type="NCBI Taxonomy" id="595503"/>
    <lineage>
        <taxon>Eukaryota</taxon>
        <taxon>Fungi</taxon>
        <taxon>Dikarya</taxon>
        <taxon>Ascomycota</taxon>
        <taxon>Pezizomycotina</taxon>
        <taxon>Leotiomycetes</taxon>
        <taxon>Helotiales</taxon>
        <taxon>Helotiaceae</taxon>
        <taxon>Hymenoscyphus</taxon>
    </lineage>
</organism>
<dbReference type="GO" id="GO:0071949">
    <property type="term" value="F:FAD binding"/>
    <property type="evidence" value="ECO:0007669"/>
    <property type="project" value="InterPro"/>
</dbReference>
<evidence type="ECO:0000313" key="6">
    <source>
        <dbReference type="Proteomes" id="UP000701801"/>
    </source>
</evidence>
<keyword evidence="1" id="KW-0285">Flavoprotein</keyword>
<comment type="caution">
    <text evidence="5">The sequence shown here is derived from an EMBL/GenBank/DDBJ whole genome shotgun (WGS) entry which is preliminary data.</text>
</comment>
<dbReference type="Pfam" id="PF01494">
    <property type="entry name" value="FAD_binding_3"/>
    <property type="match status" value="1"/>
</dbReference>
<keyword evidence="2" id="KW-0274">FAD</keyword>
<dbReference type="EMBL" id="CAJVRM010000156">
    <property type="protein sequence ID" value="CAG8975949.1"/>
    <property type="molecule type" value="Genomic_DNA"/>
</dbReference>
<name>A0A9N9LIS0_9HELO</name>
<evidence type="ECO:0000256" key="2">
    <source>
        <dbReference type="ARBA" id="ARBA00022827"/>
    </source>
</evidence>
<evidence type="ECO:0000256" key="1">
    <source>
        <dbReference type="ARBA" id="ARBA00022630"/>
    </source>
</evidence>
<keyword evidence="6" id="KW-1185">Reference proteome</keyword>
<dbReference type="Proteomes" id="UP000701801">
    <property type="component" value="Unassembled WGS sequence"/>
</dbReference>
<keyword evidence="3" id="KW-0560">Oxidoreductase</keyword>
<dbReference type="SUPFAM" id="SSF51905">
    <property type="entry name" value="FAD/NAD(P)-binding domain"/>
    <property type="match status" value="1"/>
</dbReference>
<evidence type="ECO:0000313" key="5">
    <source>
        <dbReference type="EMBL" id="CAG8975949.1"/>
    </source>
</evidence>
<accession>A0A9N9LIS0</accession>
<evidence type="ECO:0000256" key="3">
    <source>
        <dbReference type="ARBA" id="ARBA00023002"/>
    </source>
</evidence>
<feature type="domain" description="FAD-binding" evidence="4">
    <location>
        <begin position="12"/>
        <end position="177"/>
    </location>
</feature>
<gene>
    <name evidence="5" type="ORF">HYALB_00007080</name>
</gene>
<evidence type="ECO:0000259" key="4">
    <source>
        <dbReference type="Pfam" id="PF01494"/>
    </source>
</evidence>